<evidence type="ECO:0000313" key="11">
    <source>
        <dbReference type="Proteomes" id="UP001589894"/>
    </source>
</evidence>
<dbReference type="Pfam" id="PF00754">
    <property type="entry name" value="F5_F8_type_C"/>
    <property type="match status" value="1"/>
</dbReference>
<accession>A0ABV6NWM7</accession>
<dbReference type="Proteomes" id="UP001589894">
    <property type="component" value="Unassembled WGS sequence"/>
</dbReference>
<evidence type="ECO:0000259" key="9">
    <source>
        <dbReference type="PROSITE" id="PS51764"/>
    </source>
</evidence>
<dbReference type="Pfam" id="PF00553">
    <property type="entry name" value="CBM_2"/>
    <property type="match status" value="1"/>
</dbReference>
<feature type="active site" description="Nucleophile" evidence="4">
    <location>
        <position position="540"/>
    </location>
</feature>
<evidence type="ECO:0000256" key="3">
    <source>
        <dbReference type="ARBA" id="ARBA00023295"/>
    </source>
</evidence>
<proteinExistence type="inferred from homology"/>
<dbReference type="SUPFAM" id="SSF49384">
    <property type="entry name" value="Carbohydrate-binding domain"/>
    <property type="match status" value="1"/>
</dbReference>
<evidence type="ECO:0000256" key="5">
    <source>
        <dbReference type="SAM" id="MobiDB-lite"/>
    </source>
</evidence>
<dbReference type="SMART" id="SM00637">
    <property type="entry name" value="CBD_II"/>
    <property type="match status" value="1"/>
</dbReference>
<keyword evidence="2 4" id="KW-0378">Hydrolase</keyword>
<dbReference type="InterPro" id="IPR022790">
    <property type="entry name" value="GH26_dom"/>
</dbReference>
<gene>
    <name evidence="10" type="ORF">ACFFHU_11040</name>
</gene>
<dbReference type="SUPFAM" id="SSF51445">
    <property type="entry name" value="(Trans)glycosidases"/>
    <property type="match status" value="1"/>
</dbReference>
<keyword evidence="11" id="KW-1185">Reference proteome</keyword>
<dbReference type="InterPro" id="IPR000421">
    <property type="entry name" value="FA58C"/>
</dbReference>
<dbReference type="Pfam" id="PF02156">
    <property type="entry name" value="Glyco_hydro_26"/>
    <property type="match status" value="1"/>
</dbReference>
<dbReference type="PROSITE" id="PS50022">
    <property type="entry name" value="FA58C_3"/>
    <property type="match status" value="1"/>
</dbReference>
<evidence type="ECO:0000256" key="2">
    <source>
        <dbReference type="ARBA" id="ARBA00022801"/>
    </source>
</evidence>
<feature type="compositionally biased region" description="Pro residues" evidence="5">
    <location>
        <begin position="159"/>
        <end position="174"/>
    </location>
</feature>
<dbReference type="InterPro" id="IPR000805">
    <property type="entry name" value="Glyco_hydro_26"/>
</dbReference>
<dbReference type="Gene3D" id="2.60.40.290">
    <property type="match status" value="1"/>
</dbReference>
<feature type="domain" description="F5/8 type C" evidence="7">
    <location>
        <begin position="168"/>
        <end position="304"/>
    </location>
</feature>
<evidence type="ECO:0000256" key="1">
    <source>
        <dbReference type="ARBA" id="ARBA00007754"/>
    </source>
</evidence>
<evidence type="ECO:0000259" key="7">
    <source>
        <dbReference type="PROSITE" id="PS50022"/>
    </source>
</evidence>
<dbReference type="InterPro" id="IPR008979">
    <property type="entry name" value="Galactose-bd-like_sf"/>
</dbReference>
<evidence type="ECO:0000256" key="6">
    <source>
        <dbReference type="SAM" id="SignalP"/>
    </source>
</evidence>
<dbReference type="Gene3D" id="3.20.20.80">
    <property type="entry name" value="Glycosidases"/>
    <property type="match status" value="1"/>
</dbReference>
<sequence length="596" mass="63057">MIHNGRIRAALAGSATAVTLLSAGLLSATGAHAATSACDVNYQVSNDWGSGATINVTVTNNQSTAVNGWTVGWAFPGGQTVTDGWSATYQQTGANVSATNVSYDASIPAGGGTVTFGFNLAYSGANPAPTAFTLNGTACGGAAPSPTPTPTGTGGPAGGPTPTPTGPTPTPTGPAPAGNLALRRPVTASSTEDSGKTADLAVDGNAGTRWSSVYSDPQWIQVDLGASYPISQVTLRWEAAYGKAYQIQTSDDGASWTTVYNTTTGAGGVENLAVSGHGRYVRMSGTVRGTAWGYSLYEFEVYAVAPPPPPPPTCSQAPADPDANSKARNLLCYLKTHTYISGQTDAPDSDKVKSLTGRYPAITAFDFMEYTNGRIDTQSVIDWYNAHHGIVAFQWHWYCPRGGNYSAPCDFVPDLTNPSSKLYADIDLIAQQLKKLQAAGIPVMFRPLHESNNNYMWWTKKGPDAYKQLWRLIYDRTQAAGVNNVLWVFNGMASGQGTSLSSWYPGDGYVDLVTSDYFQSASDFNTVKAIGTNKTAGVAETFSPLNPNSDPAWPYFVVWASRDWAGSGKDVAGLWKTAMANPRTISIDQLPDITAW</sequence>
<comment type="caution">
    <text evidence="10">The sequence shown here is derived from an EMBL/GenBank/DDBJ whole genome shotgun (WGS) entry which is preliminary data.</text>
</comment>
<dbReference type="InterPro" id="IPR017853">
    <property type="entry name" value="GH"/>
</dbReference>
<dbReference type="PANTHER" id="PTHR40079:SF4">
    <property type="entry name" value="GH26 DOMAIN-CONTAINING PROTEIN-RELATED"/>
    <property type="match status" value="1"/>
</dbReference>
<feature type="domain" description="GH26" evidence="9">
    <location>
        <begin position="312"/>
        <end position="588"/>
    </location>
</feature>
<feature type="active site" description="Proton donor" evidence="4">
    <location>
        <position position="450"/>
    </location>
</feature>
<evidence type="ECO:0000313" key="10">
    <source>
        <dbReference type="EMBL" id="MFC0564667.1"/>
    </source>
</evidence>
<keyword evidence="6" id="KW-0732">Signal</keyword>
<keyword evidence="3 4" id="KW-0326">Glycosidase</keyword>
<evidence type="ECO:0000256" key="4">
    <source>
        <dbReference type="PROSITE-ProRule" id="PRU01100"/>
    </source>
</evidence>
<feature type="chain" id="PRO_5045926413" evidence="6">
    <location>
        <begin position="34"/>
        <end position="596"/>
    </location>
</feature>
<dbReference type="GO" id="GO:0016787">
    <property type="term" value="F:hydrolase activity"/>
    <property type="evidence" value="ECO:0007669"/>
    <property type="project" value="UniProtKB-KW"/>
</dbReference>
<organism evidence="10 11">
    <name type="scientific">Plantactinospora siamensis</name>
    <dbReference type="NCBI Taxonomy" id="555372"/>
    <lineage>
        <taxon>Bacteria</taxon>
        <taxon>Bacillati</taxon>
        <taxon>Actinomycetota</taxon>
        <taxon>Actinomycetes</taxon>
        <taxon>Micromonosporales</taxon>
        <taxon>Micromonosporaceae</taxon>
        <taxon>Plantactinospora</taxon>
    </lineage>
</organism>
<dbReference type="SUPFAM" id="SSF49785">
    <property type="entry name" value="Galactose-binding domain-like"/>
    <property type="match status" value="1"/>
</dbReference>
<comment type="similarity">
    <text evidence="1 4">Belongs to the glycosyl hydrolase 26 family.</text>
</comment>
<reference evidence="10 11" key="1">
    <citation type="submission" date="2024-09" db="EMBL/GenBank/DDBJ databases">
        <authorList>
            <person name="Sun Q."/>
            <person name="Mori K."/>
        </authorList>
    </citation>
    <scope>NUCLEOTIDE SEQUENCE [LARGE SCALE GENOMIC DNA]</scope>
    <source>
        <strain evidence="10 11">TBRC 2205</strain>
    </source>
</reference>
<dbReference type="InterPro" id="IPR012291">
    <property type="entry name" value="CBM2_carb-bd_dom_sf"/>
</dbReference>
<evidence type="ECO:0000259" key="8">
    <source>
        <dbReference type="PROSITE" id="PS51173"/>
    </source>
</evidence>
<dbReference type="Gene3D" id="2.60.120.260">
    <property type="entry name" value="Galactose-binding domain-like"/>
    <property type="match status" value="1"/>
</dbReference>
<dbReference type="PANTHER" id="PTHR40079">
    <property type="entry name" value="MANNAN ENDO-1,4-BETA-MANNOSIDASE E-RELATED"/>
    <property type="match status" value="1"/>
</dbReference>
<dbReference type="PROSITE" id="PS51173">
    <property type="entry name" value="CBM2"/>
    <property type="match status" value="1"/>
</dbReference>
<protein>
    <submittedName>
        <fullName evidence="10">Glycosyl hydrolase</fullName>
    </submittedName>
</protein>
<name>A0ABV6NWM7_9ACTN</name>
<dbReference type="InterPro" id="IPR001919">
    <property type="entry name" value="CBD2"/>
</dbReference>
<dbReference type="RefSeq" id="WP_377337863.1">
    <property type="nucleotide sequence ID" value="NZ_JBHLUE010000008.1"/>
</dbReference>
<dbReference type="InterPro" id="IPR008965">
    <property type="entry name" value="CBM2/CBM3_carb-bd_dom_sf"/>
</dbReference>
<feature type="region of interest" description="Disordered" evidence="5">
    <location>
        <begin position="142"/>
        <end position="180"/>
    </location>
</feature>
<feature type="signal peptide" evidence="6">
    <location>
        <begin position="1"/>
        <end position="33"/>
    </location>
</feature>
<feature type="domain" description="CBM2" evidence="8">
    <location>
        <begin position="31"/>
        <end position="142"/>
    </location>
</feature>
<dbReference type="EMBL" id="JBHLUE010000008">
    <property type="protein sequence ID" value="MFC0564667.1"/>
    <property type="molecule type" value="Genomic_DNA"/>
</dbReference>
<dbReference type="PROSITE" id="PS51764">
    <property type="entry name" value="GH26"/>
    <property type="match status" value="1"/>
</dbReference>